<dbReference type="InterPro" id="IPR002833">
    <property type="entry name" value="PTH2"/>
</dbReference>
<evidence type="ECO:0000256" key="2">
    <source>
        <dbReference type="ARBA" id="ARBA00022801"/>
    </source>
</evidence>
<dbReference type="EMBL" id="MH588546">
    <property type="protein sequence ID" value="AXQ69414.1"/>
    <property type="molecule type" value="Genomic_DNA"/>
</dbReference>
<dbReference type="GO" id="GO:0004045">
    <property type="term" value="F:peptidyl-tRNA hydrolase activity"/>
    <property type="evidence" value="ECO:0007669"/>
    <property type="project" value="UniProtKB-EC"/>
</dbReference>
<proteinExistence type="predicted"/>
<organism evidence="4 5">
    <name type="scientific">Caulobacter phage CcrBL9</name>
    <dbReference type="NCBI Taxonomy" id="2283270"/>
    <lineage>
        <taxon>Viruses</taxon>
        <taxon>Duplodnaviria</taxon>
        <taxon>Heunggongvirae</taxon>
        <taxon>Uroviricota</taxon>
        <taxon>Caudoviricetes</taxon>
        <taxon>Jeanschmidtviridae</taxon>
        <taxon>Bertelyvirus</taxon>
        <taxon>Bertelyvirus BL9</taxon>
    </lineage>
</organism>
<evidence type="ECO:0000256" key="1">
    <source>
        <dbReference type="ARBA" id="ARBA00013260"/>
    </source>
</evidence>
<dbReference type="SUPFAM" id="SSF102462">
    <property type="entry name" value="Peptidyl-tRNA hydrolase II"/>
    <property type="match status" value="1"/>
</dbReference>
<reference evidence="5" key="1">
    <citation type="submission" date="2018-07" db="EMBL/GenBank/DDBJ databases">
        <title>Giant CbK-like Caulobacter bacteriophages have genetically divergent genomes.</title>
        <authorList>
            <person name="Wilson K.M."/>
            <person name="Ely B."/>
        </authorList>
    </citation>
    <scope>NUCLEOTIDE SEQUENCE [LARGE SCALE GENOMIC DNA]</scope>
</reference>
<keyword evidence="2" id="KW-0378">Hydrolase</keyword>
<keyword evidence="5" id="KW-1185">Reference proteome</keyword>
<dbReference type="Gene3D" id="3.40.1490.10">
    <property type="entry name" value="Bit1"/>
    <property type="match status" value="1"/>
</dbReference>
<evidence type="ECO:0000313" key="5">
    <source>
        <dbReference type="Proteomes" id="UP000259421"/>
    </source>
</evidence>
<comment type="catalytic activity">
    <reaction evidence="3">
        <text>an N-acyl-L-alpha-aminoacyl-tRNA + H2O = an N-acyl-L-amino acid + a tRNA + H(+)</text>
        <dbReference type="Rhea" id="RHEA:54448"/>
        <dbReference type="Rhea" id="RHEA-COMP:10123"/>
        <dbReference type="Rhea" id="RHEA-COMP:13883"/>
        <dbReference type="ChEBI" id="CHEBI:15377"/>
        <dbReference type="ChEBI" id="CHEBI:15378"/>
        <dbReference type="ChEBI" id="CHEBI:59874"/>
        <dbReference type="ChEBI" id="CHEBI:78442"/>
        <dbReference type="ChEBI" id="CHEBI:138191"/>
        <dbReference type="EC" id="3.1.1.29"/>
    </reaction>
</comment>
<gene>
    <name evidence="4" type="ORF">CcrBL9_gp390</name>
</gene>
<evidence type="ECO:0000313" key="4">
    <source>
        <dbReference type="EMBL" id="AXQ69414.1"/>
    </source>
</evidence>
<reference evidence="4 5" key="2">
    <citation type="submission" date="2018-09" db="EMBL/GenBank/DDBJ databases">
        <title>Giant CbK-like Caulobacter bacteriophages have genetically divergent genomes.</title>
        <authorList>
            <person name="Wilson K."/>
            <person name="Ely B."/>
        </authorList>
    </citation>
    <scope>NUCLEOTIDE SEQUENCE [LARGE SCALE GENOMIC DNA]</scope>
</reference>
<evidence type="ECO:0000256" key="3">
    <source>
        <dbReference type="ARBA" id="ARBA00048707"/>
    </source>
</evidence>
<dbReference type="Pfam" id="PF01981">
    <property type="entry name" value="PTH2"/>
    <property type="match status" value="1"/>
</dbReference>
<name>A0A385EBZ8_9CAUD</name>
<dbReference type="Proteomes" id="UP000259421">
    <property type="component" value="Segment"/>
</dbReference>
<accession>A0A385EBZ8</accession>
<protein>
    <recommendedName>
        <fullName evidence="1">peptidyl-tRNA hydrolase</fullName>
        <ecNumber evidence="1">3.1.1.29</ecNumber>
    </recommendedName>
</protein>
<dbReference type="InterPro" id="IPR023476">
    <property type="entry name" value="Pep_tRNA_hydro_II_dom_sf"/>
</dbReference>
<dbReference type="EC" id="3.1.1.29" evidence="1"/>
<sequence>MSVYTQLPANGVPIRCLGSDKDYIERARVWAVENTKFTVAQIRPKENHGNVAENIMVFETFEQKRDFARKWLVGVHFAPLDKIPWERAYPDQPLFSDETWSAPPVRHEYSELVMYSIISEEALKAMKGNRGKLVSQGGHAYLHTWWDSERRFSSAAYAYRNSNAAVKVALRPMQDLALPDILVADTEDQLSALYDIFHPICGCTLTRDAARTVFTEPTVTFLGVGPIYKTLFNELAPGLRPLL</sequence>